<accession>A0AAV4CEV0</accession>
<evidence type="ECO:0000313" key="2">
    <source>
        <dbReference type="EMBL" id="GFO29488.1"/>
    </source>
</evidence>
<evidence type="ECO:0000256" key="1">
    <source>
        <dbReference type="SAM" id="MobiDB-lite"/>
    </source>
</evidence>
<feature type="region of interest" description="Disordered" evidence="1">
    <location>
        <begin position="34"/>
        <end position="96"/>
    </location>
</feature>
<dbReference type="Proteomes" id="UP000735302">
    <property type="component" value="Unassembled WGS sequence"/>
</dbReference>
<sequence length="107" mass="12088">MPPTLRSTISSPHQLTPPNSETWSWVRGFLGCHPYESSSSSDDTDYDDSDPHQVTDRLQPQSYDEHDEGPPTSPPDFKPRRQPGPHLTHDDMITRGGARNFIQAIDF</sequence>
<proteinExistence type="predicted"/>
<feature type="region of interest" description="Disordered" evidence="1">
    <location>
        <begin position="1"/>
        <end position="20"/>
    </location>
</feature>
<protein>
    <submittedName>
        <fullName evidence="2">Uncharacterized protein</fullName>
    </submittedName>
</protein>
<comment type="caution">
    <text evidence="2">The sequence shown here is derived from an EMBL/GenBank/DDBJ whole genome shotgun (WGS) entry which is preliminary data.</text>
</comment>
<dbReference type="AlphaFoldDB" id="A0AAV4CEV0"/>
<name>A0AAV4CEV0_9GAST</name>
<gene>
    <name evidence="2" type="ORF">PoB_005599300</name>
</gene>
<reference evidence="2 3" key="1">
    <citation type="journal article" date="2021" name="Elife">
        <title>Chloroplast acquisition without the gene transfer in kleptoplastic sea slugs, Plakobranchus ocellatus.</title>
        <authorList>
            <person name="Maeda T."/>
            <person name="Takahashi S."/>
            <person name="Yoshida T."/>
            <person name="Shimamura S."/>
            <person name="Takaki Y."/>
            <person name="Nagai Y."/>
            <person name="Toyoda A."/>
            <person name="Suzuki Y."/>
            <person name="Arimoto A."/>
            <person name="Ishii H."/>
            <person name="Satoh N."/>
            <person name="Nishiyama T."/>
            <person name="Hasebe M."/>
            <person name="Maruyama T."/>
            <person name="Minagawa J."/>
            <person name="Obokata J."/>
            <person name="Shigenobu S."/>
        </authorList>
    </citation>
    <scope>NUCLEOTIDE SEQUENCE [LARGE SCALE GENOMIC DNA]</scope>
</reference>
<evidence type="ECO:0000313" key="3">
    <source>
        <dbReference type="Proteomes" id="UP000735302"/>
    </source>
</evidence>
<organism evidence="2 3">
    <name type="scientific">Plakobranchus ocellatus</name>
    <dbReference type="NCBI Taxonomy" id="259542"/>
    <lineage>
        <taxon>Eukaryota</taxon>
        <taxon>Metazoa</taxon>
        <taxon>Spiralia</taxon>
        <taxon>Lophotrochozoa</taxon>
        <taxon>Mollusca</taxon>
        <taxon>Gastropoda</taxon>
        <taxon>Heterobranchia</taxon>
        <taxon>Euthyneura</taxon>
        <taxon>Panpulmonata</taxon>
        <taxon>Sacoglossa</taxon>
        <taxon>Placobranchoidea</taxon>
        <taxon>Plakobranchidae</taxon>
        <taxon>Plakobranchus</taxon>
    </lineage>
</organism>
<keyword evidence="3" id="KW-1185">Reference proteome</keyword>
<dbReference type="EMBL" id="BLXT01006160">
    <property type="protein sequence ID" value="GFO29488.1"/>
    <property type="molecule type" value="Genomic_DNA"/>
</dbReference>